<dbReference type="AlphaFoldDB" id="A0A0K0FMP1"/>
<keyword evidence="1" id="KW-0040">ANK repeat</keyword>
<organism evidence="2 3">
    <name type="scientific">Strongyloides venezuelensis</name>
    <name type="common">Threadworm</name>
    <dbReference type="NCBI Taxonomy" id="75913"/>
    <lineage>
        <taxon>Eukaryota</taxon>
        <taxon>Metazoa</taxon>
        <taxon>Ecdysozoa</taxon>
        <taxon>Nematoda</taxon>
        <taxon>Chromadorea</taxon>
        <taxon>Rhabditida</taxon>
        <taxon>Tylenchina</taxon>
        <taxon>Panagrolaimomorpha</taxon>
        <taxon>Strongyloidoidea</taxon>
        <taxon>Strongyloididae</taxon>
        <taxon>Strongyloides</taxon>
    </lineage>
</organism>
<dbReference type="WBParaSite" id="SVE_1026800.1">
    <property type="protein sequence ID" value="SVE_1026800.1"/>
    <property type="gene ID" value="SVE_1026800"/>
</dbReference>
<sequence length="488" mass="56530">MDDCHDVDKFLNFGSLTRDRIKEENNSEVELCKKTKNHEVFEEIDFDNVPSVREALKALNKNSNSDAPASAQNIYDMPKSFIELVKYKLEYNDFWCLANCIIEGDFKTYSELEKDIIGDIKKFHPNKSLKEYEIKRELTKGLIGYSVDHMTRANPVMFLSSQQCKINSDNTVIHTYCEHMKMLLENLTSEDRYALVTAEYGKTKFTSLHYAALMGSPCSLLVLLTNGANGNVYDNMDSPPLKYALVRKNVAFLKVLLMFGCNIADYLETRVSSFSYSRYEQKVRQRIYLLKNRLCNMKSIFKEWCEQYIKDLTVVDVVSEVYITRGALYPGGNIAYPEESTYFAQTQMVRVDMKYVNGNNQDRLENGLFPVIMMIPFNFNDKELGGCISEFHGTKVKFVSDNRKYKKEKIAEYIIDNLKMEGTYATTNGYPVLPLTIEPSHNGYFYMFRIPDNVVHINQLKFKYEIKDIKNPQYLNLAIALVLLQKIR</sequence>
<dbReference type="Proteomes" id="UP000035680">
    <property type="component" value="Unassembled WGS sequence"/>
</dbReference>
<evidence type="ECO:0000313" key="3">
    <source>
        <dbReference type="WBParaSite" id="SVE_1026800.1"/>
    </source>
</evidence>
<dbReference type="PROSITE" id="PS50088">
    <property type="entry name" value="ANK_REPEAT"/>
    <property type="match status" value="1"/>
</dbReference>
<proteinExistence type="predicted"/>
<reference evidence="3" key="2">
    <citation type="submission" date="2015-08" db="UniProtKB">
        <authorList>
            <consortium name="WormBaseParasite"/>
        </authorList>
    </citation>
    <scope>IDENTIFICATION</scope>
</reference>
<protein>
    <submittedName>
        <fullName evidence="3">ANK_REP_REGION domain-containing protein</fullName>
    </submittedName>
</protein>
<dbReference type="SUPFAM" id="SSF48403">
    <property type="entry name" value="Ankyrin repeat"/>
    <property type="match status" value="1"/>
</dbReference>
<evidence type="ECO:0000256" key="1">
    <source>
        <dbReference type="PROSITE-ProRule" id="PRU00023"/>
    </source>
</evidence>
<accession>A0A0K0FMP1</accession>
<feature type="repeat" description="ANK" evidence="1">
    <location>
        <begin position="203"/>
        <end position="235"/>
    </location>
</feature>
<evidence type="ECO:0000313" key="2">
    <source>
        <dbReference type="Proteomes" id="UP000035680"/>
    </source>
</evidence>
<keyword evidence="2" id="KW-1185">Reference proteome</keyword>
<reference evidence="2" key="1">
    <citation type="submission" date="2014-07" db="EMBL/GenBank/DDBJ databases">
        <authorList>
            <person name="Martin A.A"/>
            <person name="De Silva N."/>
        </authorList>
    </citation>
    <scope>NUCLEOTIDE SEQUENCE</scope>
</reference>
<dbReference type="InterPro" id="IPR036770">
    <property type="entry name" value="Ankyrin_rpt-contain_sf"/>
</dbReference>
<dbReference type="STRING" id="75913.A0A0K0FMP1"/>
<dbReference type="Gene3D" id="1.25.40.20">
    <property type="entry name" value="Ankyrin repeat-containing domain"/>
    <property type="match status" value="1"/>
</dbReference>
<dbReference type="InterPro" id="IPR002110">
    <property type="entry name" value="Ankyrin_rpt"/>
</dbReference>
<name>A0A0K0FMP1_STRVS</name>